<dbReference type="Proteomes" id="UP000019494">
    <property type="component" value="Unassembled WGS sequence"/>
</dbReference>
<protein>
    <recommendedName>
        <fullName evidence="1">NERD domain-containing protein</fullName>
    </recommendedName>
</protein>
<dbReference type="EMBL" id="AWQS01000221">
    <property type="protein sequence ID" value="EWT04565.1"/>
    <property type="molecule type" value="Genomic_DNA"/>
</dbReference>
<feature type="domain" description="NERD" evidence="1">
    <location>
        <begin position="46"/>
        <end position="159"/>
    </location>
</feature>
<evidence type="ECO:0000313" key="2">
    <source>
        <dbReference type="EMBL" id="EWT04565.1"/>
    </source>
</evidence>
<sequence length="205" mass="22766">MDPPQAGWRDLVRNDPGQRLWQHAAELPSPRWFDLAARRETRAWTQGARGEETVAAELWRIARPGAWRYVHSVPVGARGSDIDHVLVGPGGVFTLNTKAHPGARIWIGANTFMVNGHKQPYLRNSRHEAARASRLLTAATGSTIKARSVIVLVDPSSITIRTPPPDVAITTRRGLHRWAAALPPVLSDQEVETIFNQVRRSSTWT</sequence>
<proteinExistence type="predicted"/>
<organism evidence="2 3">
    <name type="scientific">Intrasporangium chromatireducens Q5-1</name>
    <dbReference type="NCBI Taxonomy" id="584657"/>
    <lineage>
        <taxon>Bacteria</taxon>
        <taxon>Bacillati</taxon>
        <taxon>Actinomycetota</taxon>
        <taxon>Actinomycetes</taxon>
        <taxon>Micrococcales</taxon>
        <taxon>Intrasporangiaceae</taxon>
        <taxon>Intrasporangium</taxon>
    </lineage>
</organism>
<dbReference type="InterPro" id="IPR011528">
    <property type="entry name" value="NERD"/>
</dbReference>
<reference evidence="3" key="1">
    <citation type="submission" date="2013-08" db="EMBL/GenBank/DDBJ databases">
        <title>Intrasporangium oryzae NRRL B-24470.</title>
        <authorList>
            <person name="Liu H."/>
            <person name="Wang G."/>
        </authorList>
    </citation>
    <scope>NUCLEOTIDE SEQUENCE [LARGE SCALE GENOMIC DNA]</scope>
    <source>
        <strain evidence="3">Q5-1</strain>
    </source>
</reference>
<dbReference type="PATRIC" id="fig|584657.3.peg.3551"/>
<dbReference type="AlphaFoldDB" id="W9GEV4"/>
<keyword evidence="3" id="KW-1185">Reference proteome</keyword>
<evidence type="ECO:0000313" key="3">
    <source>
        <dbReference type="Proteomes" id="UP000019494"/>
    </source>
</evidence>
<dbReference type="PROSITE" id="PS50965">
    <property type="entry name" value="NERD"/>
    <property type="match status" value="1"/>
</dbReference>
<dbReference type="Pfam" id="PF08378">
    <property type="entry name" value="NERD"/>
    <property type="match status" value="1"/>
</dbReference>
<comment type="caution">
    <text evidence="2">The sequence shown here is derived from an EMBL/GenBank/DDBJ whole genome shotgun (WGS) entry which is preliminary data.</text>
</comment>
<accession>W9GEV4</accession>
<name>W9GEV4_9MICO</name>
<evidence type="ECO:0000259" key="1">
    <source>
        <dbReference type="PROSITE" id="PS50965"/>
    </source>
</evidence>
<gene>
    <name evidence="2" type="ORF">N864_11330</name>
</gene>